<dbReference type="RefSeq" id="WP_183396847.1">
    <property type="nucleotide sequence ID" value="NZ_JACIDS010000001.1"/>
</dbReference>
<dbReference type="Gene3D" id="3.40.50.1820">
    <property type="entry name" value="alpha/beta hydrolase"/>
    <property type="match status" value="1"/>
</dbReference>
<dbReference type="AlphaFoldDB" id="A0A840AI94"/>
<proteinExistence type="predicted"/>
<evidence type="ECO:0000313" key="2">
    <source>
        <dbReference type="EMBL" id="MBB3929158.1"/>
    </source>
</evidence>
<sequence>MESESFFFQSRDGLRLHGEDYRGDNPALLPAVCLPGLTRTVRDFYALALRLRAEGRRVIAFDLRGRGRSDRDPTGKSYLPVVEAQDVLEGMADRGIARAAFIGTSRGGIVTMVIGGMAPAAVGAAVLNDIGSVIDTAGLRRIGARLGKARPPASWRDAADQLAESLGDEFPAFGPDDWLRQAHLIFAEQDGLPVADYDPNVAAGFSEIKADAPPVDLSPAFASLAAAPVLVVRGACSHLLSRETVAAMSAAHPKLESFEVEGQGHAPELDGPVAARITDFLARVAG</sequence>
<protein>
    <submittedName>
        <fullName evidence="2">Pimeloyl-ACP methyl ester carboxylesterase</fullName>
    </submittedName>
</protein>
<dbReference type="InterPro" id="IPR029058">
    <property type="entry name" value="AB_hydrolase_fold"/>
</dbReference>
<dbReference type="SUPFAM" id="SSF53474">
    <property type="entry name" value="alpha/beta-Hydrolases"/>
    <property type="match status" value="1"/>
</dbReference>
<evidence type="ECO:0000313" key="3">
    <source>
        <dbReference type="Proteomes" id="UP000553963"/>
    </source>
</evidence>
<feature type="domain" description="AB hydrolase-1" evidence="1">
    <location>
        <begin position="32"/>
        <end position="272"/>
    </location>
</feature>
<reference evidence="2 3" key="1">
    <citation type="submission" date="2020-08" db="EMBL/GenBank/DDBJ databases">
        <title>Genomic Encyclopedia of Type Strains, Phase IV (KMG-IV): sequencing the most valuable type-strain genomes for metagenomic binning, comparative biology and taxonomic classification.</title>
        <authorList>
            <person name="Goeker M."/>
        </authorList>
    </citation>
    <scope>NUCLEOTIDE SEQUENCE [LARGE SCALE GENOMIC DNA]</scope>
    <source>
        <strain evidence="2 3">DSM 25966</strain>
    </source>
</reference>
<gene>
    <name evidence="2" type="ORF">GGR25_000177</name>
</gene>
<organism evidence="2 3">
    <name type="scientific">Kaistia hirudinis</name>
    <dbReference type="NCBI Taxonomy" id="1293440"/>
    <lineage>
        <taxon>Bacteria</taxon>
        <taxon>Pseudomonadati</taxon>
        <taxon>Pseudomonadota</taxon>
        <taxon>Alphaproteobacteria</taxon>
        <taxon>Hyphomicrobiales</taxon>
        <taxon>Kaistiaceae</taxon>
        <taxon>Kaistia</taxon>
    </lineage>
</organism>
<comment type="caution">
    <text evidence="2">The sequence shown here is derived from an EMBL/GenBank/DDBJ whole genome shotgun (WGS) entry which is preliminary data.</text>
</comment>
<name>A0A840AI94_9HYPH</name>
<dbReference type="PANTHER" id="PTHR43194:SF2">
    <property type="entry name" value="PEROXISOMAL MEMBRANE PROTEIN LPX1"/>
    <property type="match status" value="1"/>
</dbReference>
<dbReference type="Proteomes" id="UP000553963">
    <property type="component" value="Unassembled WGS sequence"/>
</dbReference>
<accession>A0A840AI94</accession>
<dbReference type="InterPro" id="IPR050228">
    <property type="entry name" value="Carboxylesterase_BioH"/>
</dbReference>
<dbReference type="PANTHER" id="PTHR43194">
    <property type="entry name" value="HYDROLASE ALPHA/BETA FOLD FAMILY"/>
    <property type="match status" value="1"/>
</dbReference>
<dbReference type="EMBL" id="JACIDS010000001">
    <property type="protein sequence ID" value="MBB3929158.1"/>
    <property type="molecule type" value="Genomic_DNA"/>
</dbReference>
<evidence type="ECO:0000259" key="1">
    <source>
        <dbReference type="Pfam" id="PF12697"/>
    </source>
</evidence>
<dbReference type="InterPro" id="IPR000073">
    <property type="entry name" value="AB_hydrolase_1"/>
</dbReference>
<dbReference type="Pfam" id="PF12697">
    <property type="entry name" value="Abhydrolase_6"/>
    <property type="match status" value="1"/>
</dbReference>
<keyword evidence="3" id="KW-1185">Reference proteome</keyword>